<dbReference type="FunCoup" id="B4MK20">
    <property type="interactions" value="32"/>
</dbReference>
<feature type="transmembrane region" description="Helical" evidence="1">
    <location>
        <begin position="136"/>
        <end position="157"/>
    </location>
</feature>
<reference evidence="2 3" key="1">
    <citation type="journal article" date="2007" name="Nature">
        <title>Evolution of genes and genomes on the Drosophila phylogeny.</title>
        <authorList>
            <consortium name="Drosophila 12 Genomes Consortium"/>
            <person name="Clark A.G."/>
            <person name="Eisen M.B."/>
            <person name="Smith D.R."/>
            <person name="Bergman C.M."/>
            <person name="Oliver B."/>
            <person name="Markow T.A."/>
            <person name="Kaufman T.C."/>
            <person name="Kellis M."/>
            <person name="Gelbart W."/>
            <person name="Iyer V.N."/>
            <person name="Pollard D.A."/>
            <person name="Sackton T.B."/>
            <person name="Larracuente A.M."/>
            <person name="Singh N.D."/>
            <person name="Abad J.P."/>
            <person name="Abt D.N."/>
            <person name="Adryan B."/>
            <person name="Aguade M."/>
            <person name="Akashi H."/>
            <person name="Anderson W.W."/>
            <person name="Aquadro C.F."/>
            <person name="Ardell D.H."/>
            <person name="Arguello R."/>
            <person name="Artieri C.G."/>
            <person name="Barbash D.A."/>
            <person name="Barker D."/>
            <person name="Barsanti P."/>
            <person name="Batterham P."/>
            <person name="Batzoglou S."/>
            <person name="Begun D."/>
            <person name="Bhutkar A."/>
            <person name="Blanco E."/>
            <person name="Bosak S.A."/>
            <person name="Bradley R.K."/>
            <person name="Brand A.D."/>
            <person name="Brent M.R."/>
            <person name="Brooks A.N."/>
            <person name="Brown R.H."/>
            <person name="Butlin R.K."/>
            <person name="Caggese C."/>
            <person name="Calvi B.R."/>
            <person name="Bernardo de Carvalho A."/>
            <person name="Caspi A."/>
            <person name="Castrezana S."/>
            <person name="Celniker S.E."/>
            <person name="Chang J.L."/>
            <person name="Chapple C."/>
            <person name="Chatterji S."/>
            <person name="Chinwalla A."/>
            <person name="Civetta A."/>
            <person name="Clifton S.W."/>
            <person name="Comeron J.M."/>
            <person name="Costello J.C."/>
            <person name="Coyne J.A."/>
            <person name="Daub J."/>
            <person name="David R.G."/>
            <person name="Delcher A.L."/>
            <person name="Delehaunty K."/>
            <person name="Do C.B."/>
            <person name="Ebling H."/>
            <person name="Edwards K."/>
            <person name="Eickbush T."/>
            <person name="Evans J.D."/>
            <person name="Filipski A."/>
            <person name="Findeiss S."/>
            <person name="Freyhult E."/>
            <person name="Fulton L."/>
            <person name="Fulton R."/>
            <person name="Garcia A.C."/>
            <person name="Gardiner A."/>
            <person name="Garfield D.A."/>
            <person name="Garvin B.E."/>
            <person name="Gibson G."/>
            <person name="Gilbert D."/>
            <person name="Gnerre S."/>
            <person name="Godfrey J."/>
            <person name="Good R."/>
            <person name="Gotea V."/>
            <person name="Gravely B."/>
            <person name="Greenberg A.J."/>
            <person name="Griffiths-Jones S."/>
            <person name="Gross S."/>
            <person name="Guigo R."/>
            <person name="Gustafson E.A."/>
            <person name="Haerty W."/>
            <person name="Hahn M.W."/>
            <person name="Halligan D.L."/>
            <person name="Halpern A.L."/>
            <person name="Halter G.M."/>
            <person name="Han M.V."/>
            <person name="Heger A."/>
            <person name="Hillier L."/>
            <person name="Hinrichs A.S."/>
            <person name="Holmes I."/>
            <person name="Hoskins R.A."/>
            <person name="Hubisz M.J."/>
            <person name="Hultmark D."/>
            <person name="Huntley M.A."/>
            <person name="Jaffe D.B."/>
            <person name="Jagadeeshan S."/>
            <person name="Jeck W.R."/>
            <person name="Johnson J."/>
            <person name="Jones C.D."/>
            <person name="Jordan W.C."/>
            <person name="Karpen G.H."/>
            <person name="Kataoka E."/>
            <person name="Keightley P.D."/>
            <person name="Kheradpour P."/>
            <person name="Kirkness E.F."/>
            <person name="Koerich L.B."/>
            <person name="Kristiansen K."/>
            <person name="Kudrna D."/>
            <person name="Kulathinal R.J."/>
            <person name="Kumar S."/>
            <person name="Kwok R."/>
            <person name="Lander E."/>
            <person name="Langley C.H."/>
            <person name="Lapoint R."/>
            <person name="Lazzaro B.P."/>
            <person name="Lee S.J."/>
            <person name="Levesque L."/>
            <person name="Li R."/>
            <person name="Lin C.F."/>
            <person name="Lin M.F."/>
            <person name="Lindblad-Toh K."/>
            <person name="Llopart A."/>
            <person name="Long M."/>
            <person name="Low L."/>
            <person name="Lozovsky E."/>
            <person name="Lu J."/>
            <person name="Luo M."/>
            <person name="Machado C.A."/>
            <person name="Makalowski W."/>
            <person name="Marzo M."/>
            <person name="Matsuda M."/>
            <person name="Matzkin L."/>
            <person name="McAllister B."/>
            <person name="McBride C.S."/>
            <person name="McKernan B."/>
            <person name="McKernan K."/>
            <person name="Mendez-Lago M."/>
            <person name="Minx P."/>
            <person name="Mollenhauer M.U."/>
            <person name="Montooth K."/>
            <person name="Mount S.M."/>
            <person name="Mu X."/>
            <person name="Myers E."/>
            <person name="Negre B."/>
            <person name="Newfeld S."/>
            <person name="Nielsen R."/>
            <person name="Noor M.A."/>
            <person name="O'Grady P."/>
            <person name="Pachter L."/>
            <person name="Papaceit M."/>
            <person name="Parisi M.J."/>
            <person name="Parisi M."/>
            <person name="Parts L."/>
            <person name="Pedersen J.S."/>
            <person name="Pesole G."/>
            <person name="Phillippy A.M."/>
            <person name="Ponting C.P."/>
            <person name="Pop M."/>
            <person name="Porcelli D."/>
            <person name="Powell J.R."/>
            <person name="Prohaska S."/>
            <person name="Pruitt K."/>
            <person name="Puig M."/>
            <person name="Quesneville H."/>
            <person name="Ram K.R."/>
            <person name="Rand D."/>
            <person name="Rasmussen M.D."/>
            <person name="Reed L.K."/>
            <person name="Reenan R."/>
            <person name="Reily A."/>
            <person name="Remington K.A."/>
            <person name="Rieger T.T."/>
            <person name="Ritchie M.G."/>
            <person name="Robin C."/>
            <person name="Rogers Y.H."/>
            <person name="Rohde C."/>
            <person name="Rozas J."/>
            <person name="Rubenfield M.J."/>
            <person name="Ruiz A."/>
            <person name="Russo S."/>
            <person name="Salzberg S.L."/>
            <person name="Sanchez-Gracia A."/>
            <person name="Saranga D.J."/>
            <person name="Sato H."/>
            <person name="Schaeffer S.W."/>
            <person name="Schatz M.C."/>
            <person name="Schlenke T."/>
            <person name="Schwartz R."/>
            <person name="Segarra C."/>
            <person name="Singh R.S."/>
            <person name="Sirot L."/>
            <person name="Sirota M."/>
            <person name="Sisneros N.B."/>
            <person name="Smith C.D."/>
            <person name="Smith T.F."/>
            <person name="Spieth J."/>
            <person name="Stage D.E."/>
            <person name="Stark A."/>
            <person name="Stephan W."/>
            <person name="Strausberg R.L."/>
            <person name="Strempel S."/>
            <person name="Sturgill D."/>
            <person name="Sutton G."/>
            <person name="Sutton G.G."/>
            <person name="Tao W."/>
            <person name="Teichmann S."/>
            <person name="Tobari Y.N."/>
            <person name="Tomimura Y."/>
            <person name="Tsolas J.M."/>
            <person name="Valente V.L."/>
            <person name="Venter E."/>
            <person name="Venter J.C."/>
            <person name="Vicario S."/>
            <person name="Vieira F.G."/>
            <person name="Vilella A.J."/>
            <person name="Villasante A."/>
            <person name="Walenz B."/>
            <person name="Wang J."/>
            <person name="Wasserman M."/>
            <person name="Watts T."/>
            <person name="Wilson D."/>
            <person name="Wilson R.K."/>
            <person name="Wing R.A."/>
            <person name="Wolfner M.F."/>
            <person name="Wong A."/>
            <person name="Wong G.K."/>
            <person name="Wu C.I."/>
            <person name="Wu G."/>
            <person name="Yamamoto D."/>
            <person name="Yang H.P."/>
            <person name="Yang S.P."/>
            <person name="Yorke J.A."/>
            <person name="Yoshida K."/>
            <person name="Zdobnov E."/>
            <person name="Zhang P."/>
            <person name="Zhang Y."/>
            <person name="Zimin A.V."/>
            <person name="Baldwin J."/>
            <person name="Abdouelleil A."/>
            <person name="Abdulkadir J."/>
            <person name="Abebe A."/>
            <person name="Abera B."/>
            <person name="Abreu J."/>
            <person name="Acer S.C."/>
            <person name="Aftuck L."/>
            <person name="Alexander A."/>
            <person name="An P."/>
            <person name="Anderson E."/>
            <person name="Anderson S."/>
            <person name="Arachi H."/>
            <person name="Azer M."/>
            <person name="Bachantsang P."/>
            <person name="Barry A."/>
            <person name="Bayul T."/>
            <person name="Berlin A."/>
            <person name="Bessette D."/>
            <person name="Bloom T."/>
            <person name="Blye J."/>
            <person name="Boguslavskiy L."/>
            <person name="Bonnet C."/>
            <person name="Boukhgalter B."/>
            <person name="Bourzgui I."/>
            <person name="Brown A."/>
            <person name="Cahill P."/>
            <person name="Channer S."/>
            <person name="Cheshatsang Y."/>
            <person name="Chuda L."/>
            <person name="Citroen M."/>
            <person name="Collymore A."/>
            <person name="Cooke P."/>
            <person name="Costello M."/>
            <person name="D'Aco K."/>
            <person name="Daza R."/>
            <person name="De Haan G."/>
            <person name="DeGray S."/>
            <person name="DeMaso C."/>
            <person name="Dhargay N."/>
            <person name="Dooley K."/>
            <person name="Dooley E."/>
            <person name="Doricent M."/>
            <person name="Dorje P."/>
            <person name="Dorjee K."/>
            <person name="Dupes A."/>
            <person name="Elong R."/>
            <person name="Falk J."/>
            <person name="Farina A."/>
            <person name="Faro S."/>
            <person name="Ferguson D."/>
            <person name="Fisher S."/>
            <person name="Foley C.D."/>
            <person name="Franke A."/>
            <person name="Friedrich D."/>
            <person name="Gadbois L."/>
            <person name="Gearin G."/>
            <person name="Gearin C.R."/>
            <person name="Giannoukos G."/>
            <person name="Goode T."/>
            <person name="Graham J."/>
            <person name="Grandbois E."/>
            <person name="Grewal S."/>
            <person name="Gyaltsen K."/>
            <person name="Hafez N."/>
            <person name="Hagos B."/>
            <person name="Hall J."/>
            <person name="Henson C."/>
            <person name="Hollinger A."/>
            <person name="Honan T."/>
            <person name="Huard M.D."/>
            <person name="Hughes L."/>
            <person name="Hurhula B."/>
            <person name="Husby M.E."/>
            <person name="Kamat A."/>
            <person name="Kanga B."/>
            <person name="Kashin S."/>
            <person name="Khazanovich D."/>
            <person name="Kisner P."/>
            <person name="Lance K."/>
            <person name="Lara M."/>
            <person name="Lee W."/>
            <person name="Lennon N."/>
            <person name="Letendre F."/>
            <person name="LeVine R."/>
            <person name="Lipovsky A."/>
            <person name="Liu X."/>
            <person name="Liu J."/>
            <person name="Liu S."/>
            <person name="Lokyitsang T."/>
            <person name="Lokyitsang Y."/>
            <person name="Lubonja R."/>
            <person name="Lui A."/>
            <person name="MacDonald P."/>
            <person name="Magnisalis V."/>
            <person name="Maru K."/>
            <person name="Matthews C."/>
            <person name="McCusker W."/>
            <person name="McDonough S."/>
            <person name="Mehta T."/>
            <person name="Meldrim J."/>
            <person name="Meneus L."/>
            <person name="Mihai O."/>
            <person name="Mihalev A."/>
            <person name="Mihova T."/>
            <person name="Mittelman R."/>
            <person name="Mlenga V."/>
            <person name="Montmayeur A."/>
            <person name="Mulrain L."/>
            <person name="Navidi A."/>
            <person name="Naylor J."/>
            <person name="Negash T."/>
            <person name="Nguyen T."/>
            <person name="Nguyen N."/>
            <person name="Nicol R."/>
            <person name="Norbu C."/>
            <person name="Norbu N."/>
            <person name="Novod N."/>
            <person name="O'Neill B."/>
            <person name="Osman S."/>
            <person name="Markiewicz E."/>
            <person name="Oyono O.L."/>
            <person name="Patti C."/>
            <person name="Phunkhang P."/>
            <person name="Pierre F."/>
            <person name="Priest M."/>
            <person name="Raghuraman S."/>
            <person name="Rege F."/>
            <person name="Reyes R."/>
            <person name="Rise C."/>
            <person name="Rogov P."/>
            <person name="Ross K."/>
            <person name="Ryan E."/>
            <person name="Settipalli S."/>
            <person name="Shea T."/>
            <person name="Sherpa N."/>
            <person name="Shi L."/>
            <person name="Shih D."/>
            <person name="Sparrow T."/>
            <person name="Spaulding J."/>
            <person name="Stalker J."/>
            <person name="Stange-Thomann N."/>
            <person name="Stavropoulos S."/>
            <person name="Stone C."/>
            <person name="Strader C."/>
            <person name="Tesfaye S."/>
            <person name="Thomson T."/>
            <person name="Thoulutsang Y."/>
            <person name="Thoulutsang D."/>
            <person name="Topham K."/>
            <person name="Topping I."/>
            <person name="Tsamla T."/>
            <person name="Vassiliev H."/>
            <person name="Vo A."/>
            <person name="Wangchuk T."/>
            <person name="Wangdi T."/>
            <person name="Weiand M."/>
            <person name="Wilkinson J."/>
            <person name="Wilson A."/>
            <person name="Yadav S."/>
            <person name="Young G."/>
            <person name="Yu Q."/>
            <person name="Zembek L."/>
            <person name="Zhong D."/>
            <person name="Zimmer A."/>
            <person name="Zwirko Z."/>
            <person name="Jaffe D.B."/>
            <person name="Alvarez P."/>
            <person name="Brockman W."/>
            <person name="Butler J."/>
            <person name="Chin C."/>
            <person name="Gnerre S."/>
            <person name="Grabherr M."/>
            <person name="Kleber M."/>
            <person name="Mauceli E."/>
            <person name="MacCallum I."/>
        </authorList>
    </citation>
    <scope>NUCLEOTIDE SEQUENCE [LARGE SCALE GENOMIC DNA]</scope>
    <source>
        <strain evidence="3">Tucson 14030-0811.24</strain>
    </source>
</reference>
<dbReference type="InParanoid" id="B4MK20"/>
<protein>
    <submittedName>
        <fullName evidence="2">Uncharacterized protein</fullName>
    </submittedName>
</protein>
<feature type="transmembrane region" description="Helical" evidence="1">
    <location>
        <begin position="63"/>
        <end position="88"/>
    </location>
</feature>
<evidence type="ECO:0000313" key="3">
    <source>
        <dbReference type="Proteomes" id="UP000007798"/>
    </source>
</evidence>
<keyword evidence="3" id="KW-1185">Reference proteome</keyword>
<accession>B4MK20</accession>
<dbReference type="OMA" id="DQMHLAI"/>
<dbReference type="eggNOG" id="ENOG502RVQQ">
    <property type="taxonomic scope" value="Eukaryota"/>
</dbReference>
<feature type="transmembrane region" description="Helical" evidence="1">
    <location>
        <begin position="100"/>
        <end position="124"/>
    </location>
</feature>
<proteinExistence type="predicted"/>
<dbReference type="HOGENOM" id="CLU_1442490_0_0_1"/>
<dbReference type="PANTHER" id="PTHR36694:SF11">
    <property type="entry name" value="LP21121P-RELATED"/>
    <property type="match status" value="1"/>
</dbReference>
<sequence>MLTKLFCFRLNTAGVIIAWIGIVGSLFTTIILGICLGNIDELVKAMVKSWNDPDITEAEIRPYAIIVLSIYLALTVLQMLASGMLLIGTNKERHLWLLPWLFNNAISLAVGFIYNLSLWIMFLSKHMSFLSVLPSIILYFLSTAFSVYIFYGIYSLYKQIQATREEQRPLISNQDQVHHINPNYTST</sequence>
<dbReference type="Pfam" id="PF15860">
    <property type="entry name" value="DUF4728"/>
    <property type="match status" value="1"/>
</dbReference>
<keyword evidence="1" id="KW-1133">Transmembrane helix</keyword>
<dbReference type="Proteomes" id="UP000007798">
    <property type="component" value="Unassembled WGS sequence"/>
</dbReference>
<name>B4MK20_DROWI</name>
<evidence type="ECO:0000256" key="1">
    <source>
        <dbReference type="SAM" id="Phobius"/>
    </source>
</evidence>
<dbReference type="InterPro" id="IPR031720">
    <property type="entry name" value="DUF4728"/>
</dbReference>
<gene>
    <name evidence="2" type="primary">Dwil\GK20699</name>
    <name evidence="2" type="ORF">Dwil_GK20699</name>
</gene>
<dbReference type="PhylomeDB" id="B4MK20"/>
<evidence type="ECO:0000313" key="2">
    <source>
        <dbReference type="EMBL" id="EDW72459.1"/>
    </source>
</evidence>
<dbReference type="OrthoDB" id="8118226at2759"/>
<dbReference type="KEGG" id="dwi:6638443"/>
<organism evidence="2 3">
    <name type="scientific">Drosophila willistoni</name>
    <name type="common">Fruit fly</name>
    <dbReference type="NCBI Taxonomy" id="7260"/>
    <lineage>
        <taxon>Eukaryota</taxon>
        <taxon>Metazoa</taxon>
        <taxon>Ecdysozoa</taxon>
        <taxon>Arthropoda</taxon>
        <taxon>Hexapoda</taxon>
        <taxon>Insecta</taxon>
        <taxon>Pterygota</taxon>
        <taxon>Neoptera</taxon>
        <taxon>Endopterygota</taxon>
        <taxon>Diptera</taxon>
        <taxon>Brachycera</taxon>
        <taxon>Muscomorpha</taxon>
        <taxon>Ephydroidea</taxon>
        <taxon>Drosophilidae</taxon>
        <taxon>Drosophila</taxon>
        <taxon>Sophophora</taxon>
    </lineage>
</organism>
<dbReference type="AlphaFoldDB" id="B4MK20"/>
<keyword evidence="1" id="KW-0812">Transmembrane</keyword>
<keyword evidence="1" id="KW-0472">Membrane</keyword>
<feature type="transmembrane region" description="Helical" evidence="1">
    <location>
        <begin position="12"/>
        <end position="39"/>
    </location>
</feature>
<dbReference type="PANTHER" id="PTHR36694">
    <property type="entry name" value="PASIFLORA 1, ISOFORM A-RELATED"/>
    <property type="match status" value="1"/>
</dbReference>
<dbReference type="EMBL" id="CH963846">
    <property type="protein sequence ID" value="EDW72459.1"/>
    <property type="molecule type" value="Genomic_DNA"/>
</dbReference>